<dbReference type="SUPFAM" id="SSF110857">
    <property type="entry name" value="Gamma-glutamyl cyclotransferase-like"/>
    <property type="match status" value="1"/>
</dbReference>
<dbReference type="Proteomes" id="UP000320333">
    <property type="component" value="Unassembled WGS sequence"/>
</dbReference>
<sequence>MSEKPTTTHLFFYGTLMHPHVLYSVICDTSKATHPSTFPHAKAAVPGFIRHPVRNKPYPAMVPSSEHRVHGIVTDTESLSLATGISGPRIVELLDRFEGVQYRRVTVGLEVLKESGESVDGNDDRAGNALFREKLLVGGEMPTAAAYEWIAGVDALEVGVEDWSYEEFVRTRLSGYLDDEAESVDPRTRRSNVYSTGGMVASSQPLASDVGRAILARGGNAADAAVAVAATLAVTEPCSTGIGGDAFCLFYNAKSRSVQALNASGRCPAGLNLALLRKLGVEGASLPGTSAHSVTVPGAAAGWVDTIEMFGSGNLTMHEILAPAIKLAQDGFPVSDLTAYFWGRGEERIKSASPNGHELLKNGKAPHAGELMKMPNYAKTMLSLAEHGKAGFYEGPVAEAIVSTLRELGSVITLEDLKSHTSTAVEPICIEYDGALKLYECPPNGQGITALIALGILEALQKETSTDFIEKGLNSVEYLHTLIESMRLAFADSQYYVTDPDVVHVPVKELLSKEYLSRRAKLVDTDKASIAVKHGSPANSSDTVYFSVVDKDGNACSFINSNYEGFGSAIVPKGCGFPLQNRGSNFILDETHPNCLAPGKRTYHTIIPAMVTHMDDSLHMCYGVMGGFMQPQGHVQVLMNMHHFKMLPQAALDAPRFCIMPEKDGVSVVLIEEGIDDEVVEGLRRLGHEVQVMSGQQRANFGRGQIILRQIEVESIAGHVLVGGCDPRSDGVVAPAQ</sequence>
<dbReference type="EMBL" id="QEAP01000651">
    <property type="protein sequence ID" value="TPX62004.1"/>
    <property type="molecule type" value="Genomic_DNA"/>
</dbReference>
<name>A0A507EDU3_9FUNG</name>
<dbReference type="Gene3D" id="3.10.490.10">
    <property type="entry name" value="Gamma-glutamyl cyclotransferase-like"/>
    <property type="match status" value="1"/>
</dbReference>
<dbReference type="PANTHER" id="PTHR43881">
    <property type="entry name" value="GAMMA-GLUTAMYLTRANSPEPTIDASE (AFU_ORTHOLOGUE AFUA_4G13580)"/>
    <property type="match status" value="1"/>
</dbReference>
<dbReference type="STRING" id="246404.A0A507EDU3"/>
<dbReference type="Pfam" id="PF06094">
    <property type="entry name" value="GGACT"/>
    <property type="match status" value="1"/>
</dbReference>
<dbReference type="InterPro" id="IPR029055">
    <property type="entry name" value="Ntn_hydrolases_N"/>
</dbReference>
<dbReference type="Gene3D" id="1.10.246.130">
    <property type="match status" value="1"/>
</dbReference>
<dbReference type="InterPro" id="IPR043138">
    <property type="entry name" value="GGT_lsub"/>
</dbReference>
<evidence type="ECO:0000313" key="2">
    <source>
        <dbReference type="EMBL" id="TPX62004.1"/>
    </source>
</evidence>
<dbReference type="AlphaFoldDB" id="A0A507EDU3"/>
<dbReference type="OrthoDB" id="2015213at2759"/>
<dbReference type="InterPro" id="IPR052896">
    <property type="entry name" value="GGT-like_enzyme"/>
</dbReference>
<dbReference type="PRINTS" id="PR01210">
    <property type="entry name" value="GGTRANSPTASE"/>
</dbReference>
<evidence type="ECO:0000313" key="3">
    <source>
        <dbReference type="Proteomes" id="UP000320333"/>
    </source>
</evidence>
<dbReference type="Pfam" id="PF01019">
    <property type="entry name" value="G_glu_transpept"/>
    <property type="match status" value="1"/>
</dbReference>
<keyword evidence="3" id="KW-1185">Reference proteome</keyword>
<dbReference type="SUPFAM" id="SSF56235">
    <property type="entry name" value="N-terminal nucleophile aminohydrolases (Ntn hydrolases)"/>
    <property type="match status" value="1"/>
</dbReference>
<dbReference type="InterPro" id="IPR013024">
    <property type="entry name" value="GGCT-like"/>
</dbReference>
<dbReference type="InterPro" id="IPR036568">
    <property type="entry name" value="GGCT-like_sf"/>
</dbReference>
<accession>A0A507EDU3</accession>
<dbReference type="PANTHER" id="PTHR43881:SF1">
    <property type="entry name" value="GAMMA-GLUTAMYLTRANSPEPTIDASE (AFU_ORTHOLOGUE AFUA_4G13580)"/>
    <property type="match status" value="1"/>
</dbReference>
<organism evidence="2 3">
    <name type="scientific">Chytriomyces confervae</name>
    <dbReference type="NCBI Taxonomy" id="246404"/>
    <lineage>
        <taxon>Eukaryota</taxon>
        <taxon>Fungi</taxon>
        <taxon>Fungi incertae sedis</taxon>
        <taxon>Chytridiomycota</taxon>
        <taxon>Chytridiomycota incertae sedis</taxon>
        <taxon>Chytridiomycetes</taxon>
        <taxon>Chytridiales</taxon>
        <taxon>Chytriomycetaceae</taxon>
        <taxon>Chytriomyces</taxon>
    </lineage>
</organism>
<proteinExistence type="predicted"/>
<reference evidence="2 3" key="1">
    <citation type="journal article" date="2019" name="Sci. Rep.">
        <title>Comparative genomics of chytrid fungi reveal insights into the obligate biotrophic and pathogenic lifestyle of Synchytrium endobioticum.</title>
        <authorList>
            <person name="van de Vossenberg B.T.L.H."/>
            <person name="Warris S."/>
            <person name="Nguyen H.D.T."/>
            <person name="van Gent-Pelzer M.P.E."/>
            <person name="Joly D.L."/>
            <person name="van de Geest H.C."/>
            <person name="Bonants P.J.M."/>
            <person name="Smith D.S."/>
            <person name="Levesque C.A."/>
            <person name="van der Lee T.A.J."/>
        </authorList>
    </citation>
    <scope>NUCLEOTIDE SEQUENCE [LARGE SCALE GENOMIC DNA]</scope>
    <source>
        <strain evidence="2 3">CBS 675.73</strain>
    </source>
</reference>
<dbReference type="CDD" id="cd06661">
    <property type="entry name" value="GGCT_like"/>
    <property type="match status" value="1"/>
</dbReference>
<dbReference type="InterPro" id="IPR043137">
    <property type="entry name" value="GGT_ssub_C"/>
</dbReference>
<protein>
    <recommendedName>
        <fullName evidence="1">Gamma-glutamylcyclotransferase AIG2-like domain-containing protein</fullName>
    </recommendedName>
</protein>
<evidence type="ECO:0000259" key="1">
    <source>
        <dbReference type="Pfam" id="PF06094"/>
    </source>
</evidence>
<feature type="domain" description="Gamma-glutamylcyclotransferase AIG2-like" evidence="1">
    <location>
        <begin position="10"/>
        <end position="119"/>
    </location>
</feature>
<gene>
    <name evidence="2" type="ORF">CcCBS67573_g08866</name>
</gene>
<dbReference type="InterPro" id="IPR009288">
    <property type="entry name" value="AIG2-like_dom"/>
</dbReference>
<dbReference type="Gene3D" id="3.60.20.40">
    <property type="match status" value="1"/>
</dbReference>
<comment type="caution">
    <text evidence="2">The sequence shown here is derived from an EMBL/GenBank/DDBJ whole genome shotgun (WGS) entry which is preliminary data.</text>
</comment>